<name>A0ABQ1UBH5_9BACT</name>
<keyword evidence="2" id="KW-1185">Reference proteome</keyword>
<proteinExistence type="predicted"/>
<accession>A0ABQ1UBH5</accession>
<organism evidence="1 2">
    <name type="scientific">Hymenobacter cavernae</name>
    <dbReference type="NCBI Taxonomy" id="2044852"/>
    <lineage>
        <taxon>Bacteria</taxon>
        <taxon>Pseudomonadati</taxon>
        <taxon>Bacteroidota</taxon>
        <taxon>Cytophagia</taxon>
        <taxon>Cytophagales</taxon>
        <taxon>Hymenobacteraceae</taxon>
        <taxon>Hymenobacter</taxon>
    </lineage>
</organism>
<comment type="caution">
    <text evidence="1">The sequence shown here is derived from an EMBL/GenBank/DDBJ whole genome shotgun (WGS) entry which is preliminary data.</text>
</comment>
<evidence type="ECO:0008006" key="3">
    <source>
        <dbReference type="Google" id="ProtNLM"/>
    </source>
</evidence>
<dbReference type="EMBL" id="BMHT01000005">
    <property type="protein sequence ID" value="GGF14769.1"/>
    <property type="molecule type" value="Genomic_DNA"/>
</dbReference>
<protein>
    <recommendedName>
        <fullName evidence="3">DUF3806 domain-containing protein</fullName>
    </recommendedName>
</protein>
<evidence type="ECO:0000313" key="1">
    <source>
        <dbReference type="EMBL" id="GGF14769.1"/>
    </source>
</evidence>
<dbReference type="RefSeq" id="WP_188814600.1">
    <property type="nucleotide sequence ID" value="NZ_BMHT01000005.1"/>
</dbReference>
<evidence type="ECO:0000313" key="2">
    <source>
        <dbReference type="Proteomes" id="UP000632273"/>
    </source>
</evidence>
<gene>
    <name evidence="1" type="ORF">GCM10011383_27450</name>
</gene>
<dbReference type="Proteomes" id="UP000632273">
    <property type="component" value="Unassembled WGS sequence"/>
</dbReference>
<reference evidence="2" key="1">
    <citation type="journal article" date="2019" name="Int. J. Syst. Evol. Microbiol.">
        <title>The Global Catalogue of Microorganisms (GCM) 10K type strain sequencing project: providing services to taxonomists for standard genome sequencing and annotation.</title>
        <authorList>
            <consortium name="The Broad Institute Genomics Platform"/>
            <consortium name="The Broad Institute Genome Sequencing Center for Infectious Disease"/>
            <person name="Wu L."/>
            <person name="Ma J."/>
        </authorList>
    </citation>
    <scope>NUCLEOTIDE SEQUENCE [LARGE SCALE GENOMIC DNA]</scope>
    <source>
        <strain evidence="2">CGMCC 1.15197</strain>
    </source>
</reference>
<sequence length="131" mass="14036">MPTESPLSTLQNAAEAVRQQLRLTAFDAEGVQRLAEVIEAQRPGLTDSSRENTVTALGCYLGQCMVQTYGGQWAAGPDGTTGVGFGGHSFFNPFYRVAEQLAHGRPSSVAVFFTELPERLAAASGRKEQNS</sequence>